<dbReference type="OrthoDB" id="3665522at2"/>
<dbReference type="STRING" id="1586287.BBK82_10465"/>
<dbReference type="Proteomes" id="UP000093053">
    <property type="component" value="Chromosome"/>
</dbReference>
<gene>
    <name evidence="1" type="ORF">BBK82_10465</name>
</gene>
<dbReference type="SUPFAM" id="SSF140864">
    <property type="entry name" value="TROVE domain-like"/>
    <property type="match status" value="1"/>
</dbReference>
<reference evidence="1 2" key="1">
    <citation type="submission" date="2016-07" db="EMBL/GenBank/DDBJ databases">
        <title>Complete genome sequence of the Lentzea guizhouensis DHS C013.</title>
        <authorList>
            <person name="Cao C."/>
        </authorList>
    </citation>
    <scope>NUCLEOTIDE SEQUENCE [LARGE SCALE GENOMIC DNA]</scope>
    <source>
        <strain evidence="1 2">DHS C013</strain>
    </source>
</reference>
<organism evidence="1 2">
    <name type="scientific">Lentzea guizhouensis</name>
    <dbReference type="NCBI Taxonomy" id="1586287"/>
    <lineage>
        <taxon>Bacteria</taxon>
        <taxon>Bacillati</taxon>
        <taxon>Actinomycetota</taxon>
        <taxon>Actinomycetes</taxon>
        <taxon>Pseudonocardiales</taxon>
        <taxon>Pseudonocardiaceae</taxon>
        <taxon>Lentzea</taxon>
    </lineage>
</organism>
<dbReference type="RefSeq" id="WP_065914825.1">
    <property type="nucleotide sequence ID" value="NZ_CP016793.1"/>
</dbReference>
<dbReference type="KEGG" id="led:BBK82_10465"/>
<evidence type="ECO:0000313" key="1">
    <source>
        <dbReference type="EMBL" id="ANZ36422.1"/>
    </source>
</evidence>
<evidence type="ECO:0008006" key="3">
    <source>
        <dbReference type="Google" id="ProtNLM"/>
    </source>
</evidence>
<protein>
    <recommendedName>
        <fullName evidence="3">TROVE domain-containing protein</fullName>
    </recommendedName>
</protein>
<dbReference type="EMBL" id="CP016793">
    <property type="protein sequence ID" value="ANZ36422.1"/>
    <property type="molecule type" value="Genomic_DNA"/>
</dbReference>
<name>A0A1B2HFE5_9PSEU</name>
<keyword evidence="2" id="KW-1185">Reference proteome</keyword>
<dbReference type="AlphaFoldDB" id="A0A1B2HFE5"/>
<sequence length="328" mass="37471">MGRQLRRDLFRMVVSDLVGNHPNLHPDRLDHYAGLVRRSTVEDPGWTAALLRWARHDVGLAYTAHAGAAEFVAARLAAGLHGMSRQVVDSVLAEPNDPTWLLNYWHYKHGRAVPKPVKRGIGDAVRRLYTEQSVIEDDLTFISLRFGDVLNLVHPKPVDERQSALFRSIIDRRYDRHAEECRPSLPPPAAPPPRISGHTLLLADLTAVERYGAEGIVETVLGRCERAEAVRFRRHGVAPERERALLKVVRTRYRRHDRVVVITESQQLDRSLSRSVPRNVPLHVWDLDDRDAEWASVSRYRYRHDGTKAGCQRALGLFEAGEQELWPW</sequence>
<accession>A0A1B2HFE5</accession>
<dbReference type="InterPro" id="IPR037214">
    <property type="entry name" value="TROVE_dom_sf"/>
</dbReference>
<evidence type="ECO:0000313" key="2">
    <source>
        <dbReference type="Proteomes" id="UP000093053"/>
    </source>
</evidence>
<proteinExistence type="predicted"/>